<dbReference type="EMBL" id="CYZT01000597">
    <property type="protein sequence ID" value="CUP97558.1"/>
    <property type="molecule type" value="Genomic_DNA"/>
</dbReference>
<protein>
    <submittedName>
        <fullName evidence="2">Uncharacterized protein</fullName>
    </submittedName>
</protein>
<evidence type="ECO:0000313" key="3">
    <source>
        <dbReference type="Proteomes" id="UP000095746"/>
    </source>
</evidence>
<gene>
    <name evidence="2" type="ORF">ERS852411_03823</name>
</gene>
<accession>A0A174SPH3</accession>
<name>A0A174SPH3_FLAPL</name>
<evidence type="ECO:0000256" key="1">
    <source>
        <dbReference type="SAM" id="MobiDB-lite"/>
    </source>
</evidence>
<proteinExistence type="predicted"/>
<dbReference type="Proteomes" id="UP000095746">
    <property type="component" value="Unassembled WGS sequence"/>
</dbReference>
<reference evidence="2 3" key="1">
    <citation type="submission" date="2015-09" db="EMBL/GenBank/DDBJ databases">
        <authorList>
            <consortium name="Pathogen Informatics"/>
        </authorList>
    </citation>
    <scope>NUCLEOTIDE SEQUENCE [LARGE SCALE GENOMIC DNA]</scope>
    <source>
        <strain evidence="2 3">2789STDY5608854</strain>
    </source>
</reference>
<sequence>MSVKPLMEVRGVLSSWETLAVNSLRMPSAFLSSVTSEMRMDVPTACPSYWRPETGETNRRRLWASSVRASTSSTTEEWRTRDS</sequence>
<dbReference type="AlphaFoldDB" id="A0A174SPH3"/>
<feature type="region of interest" description="Disordered" evidence="1">
    <location>
        <begin position="61"/>
        <end position="83"/>
    </location>
</feature>
<evidence type="ECO:0000313" key="2">
    <source>
        <dbReference type="EMBL" id="CUP97558.1"/>
    </source>
</evidence>
<organism evidence="2 3">
    <name type="scientific">Flavonifractor plautii</name>
    <name type="common">Fusobacterium plautii</name>
    <dbReference type="NCBI Taxonomy" id="292800"/>
    <lineage>
        <taxon>Bacteria</taxon>
        <taxon>Bacillati</taxon>
        <taxon>Bacillota</taxon>
        <taxon>Clostridia</taxon>
        <taxon>Eubacteriales</taxon>
        <taxon>Oscillospiraceae</taxon>
        <taxon>Flavonifractor</taxon>
    </lineage>
</organism>